<dbReference type="GO" id="GO:0043565">
    <property type="term" value="F:sequence-specific DNA binding"/>
    <property type="evidence" value="ECO:0007669"/>
    <property type="project" value="InterPro"/>
</dbReference>
<reference evidence="5" key="1">
    <citation type="submission" date="2019-08" db="EMBL/GenBank/DDBJ databases">
        <authorList>
            <person name="Kucharzyk K."/>
            <person name="Murdoch R.W."/>
            <person name="Higgins S."/>
            <person name="Loffler F."/>
        </authorList>
    </citation>
    <scope>NUCLEOTIDE SEQUENCE</scope>
</reference>
<name>A0A644YDV5_9ZZZZ</name>
<evidence type="ECO:0000256" key="2">
    <source>
        <dbReference type="ARBA" id="ARBA00023125"/>
    </source>
</evidence>
<dbReference type="GO" id="GO:0003700">
    <property type="term" value="F:DNA-binding transcription factor activity"/>
    <property type="evidence" value="ECO:0007669"/>
    <property type="project" value="InterPro"/>
</dbReference>
<protein>
    <submittedName>
        <fullName evidence="5">HTH-type transcriptional activator RhaR</fullName>
    </submittedName>
</protein>
<dbReference type="PANTHER" id="PTHR43280:SF28">
    <property type="entry name" value="HTH-TYPE TRANSCRIPTIONAL ACTIVATOR RHAS"/>
    <property type="match status" value="1"/>
</dbReference>
<dbReference type="SMART" id="SM00342">
    <property type="entry name" value="HTH_ARAC"/>
    <property type="match status" value="1"/>
</dbReference>
<dbReference type="InterPro" id="IPR018060">
    <property type="entry name" value="HTH_AraC"/>
</dbReference>
<keyword evidence="3" id="KW-0804">Transcription</keyword>
<dbReference type="PANTHER" id="PTHR43280">
    <property type="entry name" value="ARAC-FAMILY TRANSCRIPTIONAL REGULATOR"/>
    <property type="match status" value="1"/>
</dbReference>
<dbReference type="PRINTS" id="PR00032">
    <property type="entry name" value="HTHARAC"/>
</dbReference>
<dbReference type="Gene3D" id="1.10.10.60">
    <property type="entry name" value="Homeodomain-like"/>
    <property type="match status" value="2"/>
</dbReference>
<dbReference type="Pfam" id="PF12833">
    <property type="entry name" value="HTH_18"/>
    <property type="match status" value="1"/>
</dbReference>
<gene>
    <name evidence="5" type="primary">rhaR_73</name>
    <name evidence="5" type="ORF">SDC9_70816</name>
</gene>
<dbReference type="InterPro" id="IPR020449">
    <property type="entry name" value="Tscrpt_reg_AraC-type_HTH"/>
</dbReference>
<dbReference type="InterPro" id="IPR009057">
    <property type="entry name" value="Homeodomain-like_sf"/>
</dbReference>
<feature type="domain" description="HTH araC/xylS-type" evidence="4">
    <location>
        <begin position="195"/>
        <end position="293"/>
    </location>
</feature>
<dbReference type="SUPFAM" id="SSF46689">
    <property type="entry name" value="Homeodomain-like"/>
    <property type="match status" value="2"/>
</dbReference>
<organism evidence="5">
    <name type="scientific">bioreactor metagenome</name>
    <dbReference type="NCBI Taxonomy" id="1076179"/>
    <lineage>
        <taxon>unclassified sequences</taxon>
        <taxon>metagenomes</taxon>
        <taxon>ecological metagenomes</taxon>
    </lineage>
</organism>
<dbReference type="EMBL" id="VSSQ01004238">
    <property type="protein sequence ID" value="MPM24334.1"/>
    <property type="molecule type" value="Genomic_DNA"/>
</dbReference>
<proteinExistence type="predicted"/>
<evidence type="ECO:0000313" key="5">
    <source>
        <dbReference type="EMBL" id="MPM24334.1"/>
    </source>
</evidence>
<comment type="caution">
    <text evidence="5">The sequence shown here is derived from an EMBL/GenBank/DDBJ whole genome shotgun (WGS) entry which is preliminary data.</text>
</comment>
<keyword evidence="2" id="KW-0238">DNA-binding</keyword>
<dbReference type="PROSITE" id="PS01124">
    <property type="entry name" value="HTH_ARAC_FAMILY_2"/>
    <property type="match status" value="1"/>
</dbReference>
<evidence type="ECO:0000259" key="4">
    <source>
        <dbReference type="PROSITE" id="PS01124"/>
    </source>
</evidence>
<dbReference type="AlphaFoldDB" id="A0A644YDV5"/>
<evidence type="ECO:0000256" key="3">
    <source>
        <dbReference type="ARBA" id="ARBA00023163"/>
    </source>
</evidence>
<keyword evidence="1" id="KW-0805">Transcription regulation</keyword>
<sequence length="296" mass="34469">MEFFTMDEKRNIGLPLYLEKNETFGFCTHSMFRLIFIYEGTGILRINDKRILFMAPTAIGLNEKDTILVEEFHNVKAKTIYFNPVVVNNIFTIEKLREDPSELSQTEFADHCLLSPFLTGPDRMGQIIQMGLTAEKRIMEFLDRLGNELDTLDNNFWRCRSRSILYEILSFLQYLYTEMDIDNNYKVLESESDIDKIILHIHTNYDQKITLSSLTKVFHINRTTLSEEFAKVTGMSVIDYVIKLRIKIASLLLSQTSIPISEIVYRTGFNDSTHFGKMFKKHTGFSPSQYRINKSS</sequence>
<evidence type="ECO:0000256" key="1">
    <source>
        <dbReference type="ARBA" id="ARBA00023015"/>
    </source>
</evidence>
<accession>A0A644YDV5</accession>